<reference evidence="2 3" key="2">
    <citation type="journal article" date="2016" name="Environ. Microbiol. Rep.">
        <title>Metagenomic evidence for the presence of phototrophic Gemmatimonadetes bacteria in diverse environments.</title>
        <authorList>
            <person name="Zeng Y."/>
            <person name="Baumbach J."/>
            <person name="Barbosa E.G."/>
            <person name="Azevedo V."/>
            <person name="Zhang C."/>
            <person name="Koblizek M."/>
        </authorList>
    </citation>
    <scope>NUCLEOTIDE SEQUENCE [LARGE SCALE GENOMIC DNA]</scope>
    <source>
        <strain evidence="2 3">AP64</strain>
    </source>
</reference>
<dbReference type="EMBL" id="CP011454">
    <property type="protein sequence ID" value="AMW03763.1"/>
    <property type="molecule type" value="Genomic_DNA"/>
</dbReference>
<dbReference type="OrthoDB" id="4393931at2"/>
<name>A0A143BGP8_9BACT</name>
<protein>
    <recommendedName>
        <fullName evidence="4">eRF1 domain-containing protein</fullName>
    </recommendedName>
</protein>
<dbReference type="STRING" id="1379270.GEMMAAP_00700"/>
<proteinExistence type="predicted"/>
<evidence type="ECO:0000313" key="3">
    <source>
        <dbReference type="Proteomes" id="UP000076404"/>
    </source>
</evidence>
<evidence type="ECO:0008006" key="4">
    <source>
        <dbReference type="Google" id="ProtNLM"/>
    </source>
</evidence>
<feature type="region of interest" description="Disordered" evidence="1">
    <location>
        <begin position="180"/>
        <end position="202"/>
    </location>
</feature>
<gene>
    <name evidence="2" type="ORF">GEMMAAP_00700</name>
</gene>
<sequence length="388" mass="42811">MTTIAQHQFSDLLSERAGPCISLYLTTERRFPDQKQNVIRFKNQLQEAEQSLASLDMPLSQSDREALFAPLHELLESDRFWHHTLDGLAIFRAPDFYKVYKLQRAVSTRTMVADSFHIKPLLRVLQSADRFEILAITREHVRLFHGNRDALDEMELSPTVPRSLTDALGSELTEPYSSTRAISASGSGGSSTAVHYGSGSKSDEIDKDTERFFRVVDRAIIDSHSPLSDLPLVLAALPEYHAAFRSVSHNPHLVEQAIGINPDAISADELRARAWEILGPTFDARLQRLLDDFNAAHPRALASDDLSAVALAALGGRVRTLLVDADRTVPGSVDRATGQVTPGTLDDPHTDDIVDDLAELALRMGGDVVVVPRDKMPSITGVAAIYRF</sequence>
<accession>A0A143BGP8</accession>
<keyword evidence="3" id="KW-1185">Reference proteome</keyword>
<dbReference type="KEGG" id="gph:GEMMAAP_00700"/>
<organism evidence="2 3">
    <name type="scientific">Gemmatimonas phototrophica</name>
    <dbReference type="NCBI Taxonomy" id="1379270"/>
    <lineage>
        <taxon>Bacteria</taxon>
        <taxon>Pseudomonadati</taxon>
        <taxon>Gemmatimonadota</taxon>
        <taxon>Gemmatimonadia</taxon>
        <taxon>Gemmatimonadales</taxon>
        <taxon>Gemmatimonadaceae</taxon>
        <taxon>Gemmatimonas</taxon>
    </lineage>
</organism>
<evidence type="ECO:0000313" key="2">
    <source>
        <dbReference type="EMBL" id="AMW03763.1"/>
    </source>
</evidence>
<feature type="compositionally biased region" description="Low complexity" evidence="1">
    <location>
        <begin position="180"/>
        <end position="193"/>
    </location>
</feature>
<dbReference type="eggNOG" id="COG1503">
    <property type="taxonomic scope" value="Bacteria"/>
</dbReference>
<reference evidence="2 3" key="1">
    <citation type="journal article" date="2014" name="Proc. Natl. Acad. Sci. U.S.A.">
        <title>Functional type 2 photosynthetic reaction centers found in the rare bacterial phylum Gemmatimonadetes.</title>
        <authorList>
            <person name="Zeng Y."/>
            <person name="Feng F."/>
            <person name="Medova H."/>
            <person name="Dean J."/>
            <person name="Koblizek M."/>
        </authorList>
    </citation>
    <scope>NUCLEOTIDE SEQUENCE [LARGE SCALE GENOMIC DNA]</scope>
    <source>
        <strain evidence="2 3">AP64</strain>
    </source>
</reference>
<dbReference type="Pfam" id="PF18845">
    <property type="entry name" value="baeRF_family3"/>
    <property type="match status" value="1"/>
</dbReference>
<dbReference type="Proteomes" id="UP000076404">
    <property type="component" value="Chromosome"/>
</dbReference>
<dbReference type="AlphaFoldDB" id="A0A143BGP8"/>
<dbReference type="RefSeq" id="WP_026849032.1">
    <property type="nucleotide sequence ID" value="NZ_CP011454.1"/>
</dbReference>
<dbReference type="InterPro" id="IPR041289">
    <property type="entry name" value="Bact_RF_family3"/>
</dbReference>
<evidence type="ECO:0000256" key="1">
    <source>
        <dbReference type="SAM" id="MobiDB-lite"/>
    </source>
</evidence>